<dbReference type="Proteomes" id="UP000214747">
    <property type="component" value="Unassembled WGS sequence"/>
</dbReference>
<reference evidence="3 4" key="1">
    <citation type="journal article" date="2010" name="Int. J. Syst. Evol. Microbiol.">
        <title>Reclassification of Herbaspirillum putei as a later heterotypic synonym of Herbaspirillum huttiense, with the description of H. huttiense subsp. huttiense subsp. nov. and H. huttiense subsp. putei subsp. nov., comb. nov., and description of Herbaspirillum aquaticum sp. nov.</title>
        <authorList>
            <person name="Dobritsa A.P."/>
            <person name="Reddy M.C."/>
            <person name="Samadpour M."/>
        </authorList>
    </citation>
    <scope>NUCLEOTIDE SEQUENCE [LARGE SCALE GENOMIC DNA]</scope>
    <source>
        <strain evidence="3 4">IEH 4430</strain>
    </source>
</reference>
<accession>A0A225T306</accession>
<dbReference type="AlphaFoldDB" id="A0A225T306"/>
<feature type="region of interest" description="Disordered" evidence="1">
    <location>
        <begin position="325"/>
        <end position="353"/>
    </location>
</feature>
<gene>
    <name evidence="3" type="ORF">CEJ45_04470</name>
</gene>
<protein>
    <submittedName>
        <fullName evidence="3">Integrase</fullName>
    </submittedName>
</protein>
<evidence type="ECO:0000313" key="3">
    <source>
        <dbReference type="EMBL" id="OWY36463.1"/>
    </source>
</evidence>
<feature type="domain" description="KfrA N-terminal DNA-binding" evidence="2">
    <location>
        <begin position="8"/>
        <end position="110"/>
    </location>
</feature>
<comment type="caution">
    <text evidence="3">The sequence shown here is derived from an EMBL/GenBank/DDBJ whole genome shotgun (WGS) entry which is preliminary data.</text>
</comment>
<evidence type="ECO:0000259" key="2">
    <source>
        <dbReference type="Pfam" id="PF11740"/>
    </source>
</evidence>
<dbReference type="RefSeq" id="WP_088753996.1">
    <property type="nucleotide sequence ID" value="NZ_NJGV01000002.1"/>
</dbReference>
<evidence type="ECO:0000256" key="1">
    <source>
        <dbReference type="SAM" id="MobiDB-lite"/>
    </source>
</evidence>
<keyword evidence="4" id="KW-1185">Reference proteome</keyword>
<organism evidence="3 4">
    <name type="scientific">Herbaspirillum aquaticum</name>
    <dbReference type="NCBI Taxonomy" id="568783"/>
    <lineage>
        <taxon>Bacteria</taxon>
        <taxon>Pseudomonadati</taxon>
        <taxon>Pseudomonadota</taxon>
        <taxon>Betaproteobacteria</taxon>
        <taxon>Burkholderiales</taxon>
        <taxon>Oxalobacteraceae</taxon>
        <taxon>Herbaspirillum</taxon>
    </lineage>
</organism>
<proteinExistence type="predicted"/>
<dbReference type="EMBL" id="NJGV01000002">
    <property type="protein sequence ID" value="OWY36463.1"/>
    <property type="molecule type" value="Genomic_DNA"/>
</dbReference>
<name>A0A225T306_9BURK</name>
<dbReference type="InterPro" id="IPR021104">
    <property type="entry name" value="KfrA_DNA-bd_N"/>
</dbReference>
<dbReference type="Pfam" id="PF11740">
    <property type="entry name" value="KfrA_N"/>
    <property type="match status" value="1"/>
</dbReference>
<sequence length="353" mass="39954">MARTGLYKSEVKKARDSLLAVGRHPSVDAVRVELGNTGSKTTIHKYLKELEEEEGAAGQPRSISDALQDLVARLAAQLQEEADARVSAVRADAEAAISRMTQELENLKTAHGEQGLRLDHTQKALIAERAAHERTRDERQEQSAMSRTLEVKLNSLQERLDENERHRQSLEEKHQHARDALEHYRSAAKDQRDQDQRRHEQQLQGLQAELRQLRQEAVIRQEDITRLNQEGVRLIAELSHARQAMAEHQTLAARREQQMEALQQVASAKLVLEAQLAARDEALAALQCQLGKAEEDAATARQQWQQGERELAAVRARLETHEALLQEWRSRNEEKQEKTNGEGEPEAPDPAQS</sequence>
<evidence type="ECO:0000313" key="4">
    <source>
        <dbReference type="Proteomes" id="UP000214747"/>
    </source>
</evidence>
<feature type="compositionally biased region" description="Basic and acidic residues" evidence="1">
    <location>
        <begin position="325"/>
        <end position="341"/>
    </location>
</feature>